<name>A0A329LZP4_9BACL</name>
<keyword evidence="1" id="KW-1133">Transmembrane helix</keyword>
<dbReference type="Gene3D" id="2.60.120.260">
    <property type="entry name" value="Galactose-binding domain-like"/>
    <property type="match status" value="2"/>
</dbReference>
<dbReference type="PROSITE" id="PS50022">
    <property type="entry name" value="FA58C_3"/>
    <property type="match status" value="2"/>
</dbReference>
<evidence type="ECO:0000259" key="2">
    <source>
        <dbReference type="PROSITE" id="PS50022"/>
    </source>
</evidence>
<dbReference type="SUPFAM" id="SSF50939">
    <property type="entry name" value="Sialidases"/>
    <property type="match status" value="1"/>
</dbReference>
<dbReference type="PANTHER" id="PTHR43752">
    <property type="entry name" value="BNR/ASP-BOX REPEAT FAMILY PROTEIN"/>
    <property type="match status" value="1"/>
</dbReference>
<dbReference type="CDD" id="cd15482">
    <property type="entry name" value="Sialidase_non-viral"/>
    <property type="match status" value="1"/>
</dbReference>
<organism evidence="3 4">
    <name type="scientific">Paenibacillus contaminans</name>
    <dbReference type="NCBI Taxonomy" id="450362"/>
    <lineage>
        <taxon>Bacteria</taxon>
        <taxon>Bacillati</taxon>
        <taxon>Bacillota</taxon>
        <taxon>Bacilli</taxon>
        <taxon>Bacillales</taxon>
        <taxon>Paenibacillaceae</taxon>
        <taxon>Paenibacillus</taxon>
    </lineage>
</organism>
<dbReference type="SUPFAM" id="SSF49785">
    <property type="entry name" value="Galactose-binding domain-like"/>
    <property type="match status" value="2"/>
</dbReference>
<dbReference type="EMBL" id="QMFB01000045">
    <property type="protein sequence ID" value="RAV10147.1"/>
    <property type="molecule type" value="Genomic_DNA"/>
</dbReference>
<accession>A0A329LZP4</accession>
<dbReference type="Pfam" id="PF00754">
    <property type="entry name" value="F5_F8_type_C"/>
    <property type="match status" value="2"/>
</dbReference>
<dbReference type="InterPro" id="IPR036278">
    <property type="entry name" value="Sialidase_sf"/>
</dbReference>
<keyword evidence="1" id="KW-0472">Membrane</keyword>
<dbReference type="Proteomes" id="UP000250369">
    <property type="component" value="Unassembled WGS sequence"/>
</dbReference>
<dbReference type="Pfam" id="PF13088">
    <property type="entry name" value="BNR_2"/>
    <property type="match status" value="1"/>
</dbReference>
<dbReference type="Gene3D" id="2.120.10.10">
    <property type="match status" value="1"/>
</dbReference>
<feature type="transmembrane region" description="Helical" evidence="1">
    <location>
        <begin position="57"/>
        <end position="76"/>
    </location>
</feature>
<dbReference type="InterPro" id="IPR011040">
    <property type="entry name" value="Sialidase"/>
</dbReference>
<gene>
    <name evidence="3" type="ORF">DQG23_38540</name>
</gene>
<dbReference type="AlphaFoldDB" id="A0A329LZP4"/>
<evidence type="ECO:0000256" key="1">
    <source>
        <dbReference type="SAM" id="Phobius"/>
    </source>
</evidence>
<sequence length="722" mass="78257">MKKPAYKSYSDMLTLIDFLLEHIADLEWRLPYSSSFSGTTGPHSTNRRLCGMKRKTIVTNASRLLLYFVMAIGLILSGSQPASAISSMTEPDVIVASGIPGTSNTYFPSMERLADGTLFVVYYSASTHEATNGKIMKTVSTDNGQTWSTSVTIIDTPEDDRDPSVMQMNDGTLLVSWFTFNNTTTVRQVRTARSTDGGATWSSPVTVGTSLASYSAVTSKAVELSNGDLLLPIYGSIVNRQEMPRSTAVRSTDGGLTWNASTEVLLAEPIPAQNIGFVEPVIVDLGNGHLYSLHRTLRDYDNYHAWESHSYDNGFTWTQAVRTSMKAHCSDLLLLSSGLLLHTWGDRSFAFSGGRPVVGKAIPVGDDWDDWQTVGIYKNGGVGDMSYPSAVELPDGTIFMVYYDASRGFIGGTYATVEELSKQDPHDRLDLMSLYTSGAVQIDTDMTWTTASHPETGITGAIDGSFSYWNSAFRGSKSPPAAHYELSFQDPVTIRAVGINMRPDYTMSGTVSYSNDGTSWTTLRTYTNVVQNSGELDLIEPTAPVTAKHVRVEITSSSQWAGLTEIALFGTQPPPGTKIDLLSLYNANQLQIDTDMTYTASSRPGLGVTGAIDGNLSYWYSSTRNSSAPPAAHYTVSLGSTKQLTAIGINLKPGYAEDAVVSVSADGTTWIPVATYSDAVHQDGTIDITRLAAPITAAYIKVEITDSEGWALLNELEVYEAT</sequence>
<keyword evidence="1" id="KW-0812">Transmembrane</keyword>
<reference evidence="3 4" key="1">
    <citation type="journal article" date="2009" name="Int. J. Syst. Evol. Microbiol.">
        <title>Paenibacillus contaminans sp. nov., isolated from a contaminated laboratory plate.</title>
        <authorList>
            <person name="Chou J.H."/>
            <person name="Lee J.H."/>
            <person name="Lin M.C."/>
            <person name="Chang P.S."/>
            <person name="Arun A.B."/>
            <person name="Young C.C."/>
            <person name="Chen W.M."/>
        </authorList>
    </citation>
    <scope>NUCLEOTIDE SEQUENCE [LARGE SCALE GENOMIC DNA]</scope>
    <source>
        <strain evidence="3 4">CKOBP-6</strain>
    </source>
</reference>
<evidence type="ECO:0000313" key="4">
    <source>
        <dbReference type="Proteomes" id="UP000250369"/>
    </source>
</evidence>
<dbReference type="PANTHER" id="PTHR43752:SF2">
    <property type="entry name" value="BNR_ASP-BOX REPEAT FAMILY PROTEIN"/>
    <property type="match status" value="1"/>
</dbReference>
<keyword evidence="4" id="KW-1185">Reference proteome</keyword>
<dbReference type="InterPro" id="IPR008979">
    <property type="entry name" value="Galactose-bd-like_sf"/>
</dbReference>
<protein>
    <recommendedName>
        <fullName evidence="2">F5/8 type C domain-containing protein</fullName>
    </recommendedName>
</protein>
<proteinExistence type="predicted"/>
<comment type="caution">
    <text evidence="3">The sequence shown here is derived from an EMBL/GenBank/DDBJ whole genome shotgun (WGS) entry which is preliminary data.</text>
</comment>
<evidence type="ECO:0000313" key="3">
    <source>
        <dbReference type="EMBL" id="RAV10147.1"/>
    </source>
</evidence>
<feature type="domain" description="F5/8 type C" evidence="2">
    <location>
        <begin position="424"/>
        <end position="571"/>
    </location>
</feature>
<feature type="domain" description="F5/8 type C" evidence="2">
    <location>
        <begin position="577"/>
        <end position="721"/>
    </location>
</feature>
<dbReference type="InterPro" id="IPR000421">
    <property type="entry name" value="FA58C"/>
</dbReference>